<dbReference type="PANTHER" id="PTHR40446">
    <property type="entry name" value="N-ACETYLGLUCOSAMINE-1-PHOSPHODIESTER ALPHA-N-ACETYLGLUCOSAMINIDASE"/>
    <property type="match status" value="1"/>
</dbReference>
<dbReference type="RefSeq" id="WP_119602758.1">
    <property type="nucleotide sequence ID" value="NZ_QXQA01000021.1"/>
</dbReference>
<keyword evidence="1" id="KW-0472">Membrane</keyword>
<keyword evidence="3" id="KW-0326">Glycosidase</keyword>
<dbReference type="AlphaFoldDB" id="A0A3A1UW26"/>
<organism evidence="3 4">
    <name type="scientific">Paenibacillus nanensis</name>
    <dbReference type="NCBI Taxonomy" id="393251"/>
    <lineage>
        <taxon>Bacteria</taxon>
        <taxon>Bacillati</taxon>
        <taxon>Bacillota</taxon>
        <taxon>Bacilli</taxon>
        <taxon>Bacillales</taxon>
        <taxon>Paenibacillaceae</taxon>
        <taxon>Paenibacillus</taxon>
    </lineage>
</organism>
<keyword evidence="1" id="KW-1133">Transmembrane helix</keyword>
<dbReference type="PANTHER" id="PTHR40446:SF2">
    <property type="entry name" value="N-ACETYLGLUCOSAMINE-1-PHOSPHODIESTER ALPHA-N-ACETYLGLUCOSAMINIDASE"/>
    <property type="match status" value="1"/>
</dbReference>
<dbReference type="InterPro" id="IPR018711">
    <property type="entry name" value="NAGPA"/>
</dbReference>
<dbReference type="Pfam" id="PF09992">
    <property type="entry name" value="NAGPA"/>
    <property type="match status" value="1"/>
</dbReference>
<proteinExistence type="predicted"/>
<keyword evidence="1" id="KW-0812">Transmembrane</keyword>
<sequence length="321" mass="34270">MKQPLFRPYRWAVIYSVILTASVSFTLLDTFVLPKSLADASFTSPPSTTVAGSSGSAASSWEDVSAAAETETVSQSKAVITDTSYEDENVKISIETVRKYDSTLYVADIQVSDPSYLKTALANQTYGRNITATTSDIAEENNAIFAINGDFYGFRDSGYVLRNGVAYRDTARSGDNDALVIDKDGNLSVVSEGEVSMDSLSEQGAWQVLSFGPGLVEGGSIVVDSSSEVGKAMASNPRTAIGQVSELHYMVVVSDGRTSESEGLSLLQLAQELKDRGCTVAYNLDGGGSSTMYFNGEVVNKPTSGRSIGERKVSDIVYIGY</sequence>
<feature type="transmembrane region" description="Helical" evidence="1">
    <location>
        <begin position="12"/>
        <end position="33"/>
    </location>
</feature>
<protein>
    <submittedName>
        <fullName evidence="3">Phosphodiester glycosidase family protein</fullName>
    </submittedName>
</protein>
<accession>A0A3A1UW26</accession>
<keyword evidence="3" id="KW-0378">Hydrolase</keyword>
<dbReference type="Proteomes" id="UP000266482">
    <property type="component" value="Unassembled WGS sequence"/>
</dbReference>
<evidence type="ECO:0000313" key="3">
    <source>
        <dbReference type="EMBL" id="RIX48665.1"/>
    </source>
</evidence>
<evidence type="ECO:0000256" key="1">
    <source>
        <dbReference type="SAM" id="Phobius"/>
    </source>
</evidence>
<dbReference type="EMBL" id="QXQA01000021">
    <property type="protein sequence ID" value="RIX48665.1"/>
    <property type="molecule type" value="Genomic_DNA"/>
</dbReference>
<name>A0A3A1UW26_9BACL</name>
<feature type="domain" description="Phosphodiester glycosidase" evidence="2">
    <location>
        <begin position="141"/>
        <end position="319"/>
    </location>
</feature>
<reference evidence="3 4" key="1">
    <citation type="submission" date="2018-09" db="EMBL/GenBank/DDBJ databases">
        <title>Paenibacillus aracenensis nov. sp. isolated from a cave in southern Spain.</title>
        <authorList>
            <person name="Jurado V."/>
            <person name="Gutierrez-Patricio S."/>
            <person name="Gonzalez-Pimentel J.L."/>
            <person name="Miller A.Z."/>
            <person name="Laiz L."/>
            <person name="Saiz-Jimenez C."/>
        </authorList>
    </citation>
    <scope>NUCLEOTIDE SEQUENCE [LARGE SCALE GENOMIC DNA]</scope>
    <source>
        <strain evidence="3 4">DSM 22867</strain>
    </source>
</reference>
<evidence type="ECO:0000313" key="4">
    <source>
        <dbReference type="Proteomes" id="UP000266482"/>
    </source>
</evidence>
<dbReference type="OrthoDB" id="9809781at2"/>
<dbReference type="GO" id="GO:0016798">
    <property type="term" value="F:hydrolase activity, acting on glycosyl bonds"/>
    <property type="evidence" value="ECO:0007669"/>
    <property type="project" value="UniProtKB-KW"/>
</dbReference>
<gene>
    <name evidence="3" type="ORF">D3P08_24505</name>
</gene>
<evidence type="ECO:0000259" key="2">
    <source>
        <dbReference type="Pfam" id="PF09992"/>
    </source>
</evidence>
<keyword evidence="4" id="KW-1185">Reference proteome</keyword>
<comment type="caution">
    <text evidence="3">The sequence shown here is derived from an EMBL/GenBank/DDBJ whole genome shotgun (WGS) entry which is preliminary data.</text>
</comment>